<keyword evidence="3 5" id="KW-1133">Transmembrane helix</keyword>
<feature type="domain" description="Anoctamin transmembrane" evidence="6">
    <location>
        <begin position="186"/>
        <end position="618"/>
    </location>
</feature>
<accession>A0A7N1A5W1</accession>
<dbReference type="InterPro" id="IPR007632">
    <property type="entry name" value="Anoctamin"/>
</dbReference>
<reference evidence="7" key="1">
    <citation type="submission" date="2021-01" db="UniProtKB">
        <authorList>
            <consortium name="EnsemblPlants"/>
        </authorList>
    </citation>
    <scope>IDENTIFICATION</scope>
</reference>
<feature type="transmembrane region" description="Helical" evidence="5">
    <location>
        <begin position="312"/>
        <end position="332"/>
    </location>
</feature>
<evidence type="ECO:0000256" key="2">
    <source>
        <dbReference type="ARBA" id="ARBA00022692"/>
    </source>
</evidence>
<dbReference type="PANTHER" id="PTHR12308:SF73">
    <property type="entry name" value="ANOCTAMIN"/>
    <property type="match status" value="1"/>
</dbReference>
<evidence type="ECO:0000256" key="1">
    <source>
        <dbReference type="ARBA" id="ARBA00004141"/>
    </source>
</evidence>
<keyword evidence="2 5" id="KW-0812">Transmembrane</keyword>
<evidence type="ECO:0000313" key="8">
    <source>
        <dbReference type="Proteomes" id="UP000594263"/>
    </source>
</evidence>
<keyword evidence="4 5" id="KW-0472">Membrane</keyword>
<feature type="transmembrane region" description="Helical" evidence="5">
    <location>
        <begin position="584"/>
        <end position="605"/>
    </location>
</feature>
<evidence type="ECO:0000259" key="6">
    <source>
        <dbReference type="Pfam" id="PF04547"/>
    </source>
</evidence>
<feature type="transmembrane region" description="Helical" evidence="5">
    <location>
        <begin position="499"/>
        <end position="522"/>
    </location>
</feature>
<dbReference type="Gramene" id="Kaladp0092s0225.1.v1.1">
    <property type="protein sequence ID" value="Kaladp0092s0225.1.v1.1"/>
    <property type="gene ID" value="Kaladp0092s0225.v1.1"/>
</dbReference>
<evidence type="ECO:0000256" key="5">
    <source>
        <dbReference type="SAM" id="Phobius"/>
    </source>
</evidence>
<dbReference type="InterPro" id="IPR049452">
    <property type="entry name" value="Anoctamin_TM"/>
</dbReference>
<sequence length="649" mass="74415">MDHTGTQVMGFEIGIALSDSDASLETVQFLVGEMKKTGLQIETFQGLSTQLFIKVAAPLKTLARAATELQIIKPTQLGMDLPFDWEEAHAFVKHPDGSLFSWCDRYRCYQHLIFGIVNHSNSPIVISKLPGNRGYWEVGESLVRKLESIGIVEQVFPLHDEYMRKQLLKNWALNWGDFTQQPIDDIHSYLGTQIATYFAFLGMFTRWMAFPATFGLALHLFSFGPVKSLLLPVFFVSITLWAILFCQFWKRKHSAHLARWQVECFALSDPAHNTPGIQDVSLPSDVERTSKGKEDIQRTEWFKFLMRFRNDAMMIFSIICLQLPFELAYAHLYEVAGSGITRFGLSAVYLLAIQYFTRIGGKISVGLIKHESNENREYQANSLVYKVFGLYFMQTYIGLLYHALLHRNFDTLREMLLERLIITEVIQNFVESSFPYLKYIYNMHKAFRDSKRSNELSEGKVKFATKTENEYLKPTYAASIGEEFEDGLFDDYLELALRFGLVTMFACAFPLVFAFASLINLMEIRMDAFKLLTMFKRPVPRVASTNGAWLNIFQFLIVTSICTNCAILVCLYDKERKWKVEPGLAAILVMEHVLLLVKFGFSRFIPEEPAWVRASRMKNVAQAQDTCSKQLLGSVSGERGEVHEMHKTE</sequence>
<feature type="transmembrane region" description="Helical" evidence="5">
    <location>
        <begin position="229"/>
        <end position="249"/>
    </location>
</feature>
<proteinExistence type="predicted"/>
<comment type="subcellular location">
    <subcellularLocation>
        <location evidence="1">Membrane</location>
        <topology evidence="1">Multi-pass membrane protein</topology>
    </subcellularLocation>
</comment>
<dbReference type="PANTHER" id="PTHR12308">
    <property type="entry name" value="ANOCTAMIN"/>
    <property type="match status" value="1"/>
</dbReference>
<dbReference type="GO" id="GO:0016020">
    <property type="term" value="C:membrane"/>
    <property type="evidence" value="ECO:0007669"/>
    <property type="project" value="UniProtKB-SubCell"/>
</dbReference>
<keyword evidence="8" id="KW-1185">Reference proteome</keyword>
<dbReference type="AlphaFoldDB" id="A0A7N1A5W1"/>
<dbReference type="Proteomes" id="UP000594263">
    <property type="component" value="Unplaced"/>
</dbReference>
<name>A0A7N1A5W1_KALFE</name>
<feature type="transmembrane region" description="Helical" evidence="5">
    <location>
        <begin position="197"/>
        <end position="223"/>
    </location>
</feature>
<protein>
    <recommendedName>
        <fullName evidence="6">Anoctamin transmembrane domain-containing protein</fullName>
    </recommendedName>
</protein>
<dbReference type="Pfam" id="PF04547">
    <property type="entry name" value="Anoctamin"/>
    <property type="match status" value="1"/>
</dbReference>
<dbReference type="EnsemblPlants" id="Kaladp0092s0225.1.v1.1">
    <property type="protein sequence ID" value="Kaladp0092s0225.1.v1.1"/>
    <property type="gene ID" value="Kaladp0092s0225.v1.1"/>
</dbReference>
<evidence type="ECO:0000313" key="7">
    <source>
        <dbReference type="EnsemblPlants" id="Kaladp0092s0225.1.v1.1"/>
    </source>
</evidence>
<dbReference type="GO" id="GO:0005254">
    <property type="term" value="F:chloride channel activity"/>
    <property type="evidence" value="ECO:0007669"/>
    <property type="project" value="TreeGrafter"/>
</dbReference>
<evidence type="ECO:0000256" key="3">
    <source>
        <dbReference type="ARBA" id="ARBA00022989"/>
    </source>
</evidence>
<feature type="transmembrane region" description="Helical" evidence="5">
    <location>
        <begin position="383"/>
        <end position="405"/>
    </location>
</feature>
<evidence type="ECO:0000256" key="4">
    <source>
        <dbReference type="ARBA" id="ARBA00023136"/>
    </source>
</evidence>
<dbReference type="OMA" id="YNGPLKT"/>
<organism evidence="7 8">
    <name type="scientific">Kalanchoe fedtschenkoi</name>
    <name type="common">Lavender scallops</name>
    <name type="synonym">South American air plant</name>
    <dbReference type="NCBI Taxonomy" id="63787"/>
    <lineage>
        <taxon>Eukaryota</taxon>
        <taxon>Viridiplantae</taxon>
        <taxon>Streptophyta</taxon>
        <taxon>Embryophyta</taxon>
        <taxon>Tracheophyta</taxon>
        <taxon>Spermatophyta</taxon>
        <taxon>Magnoliopsida</taxon>
        <taxon>eudicotyledons</taxon>
        <taxon>Gunneridae</taxon>
        <taxon>Pentapetalae</taxon>
        <taxon>Saxifragales</taxon>
        <taxon>Crassulaceae</taxon>
        <taxon>Kalanchoe</taxon>
    </lineage>
</organism>
<feature type="transmembrane region" description="Helical" evidence="5">
    <location>
        <begin position="548"/>
        <end position="572"/>
    </location>
</feature>